<dbReference type="InParanoid" id="A0A0L0HLL3"/>
<dbReference type="Pfam" id="PF08628">
    <property type="entry name" value="Nexin_C"/>
    <property type="match status" value="1"/>
</dbReference>
<accession>A0A0L0HLL3</accession>
<evidence type="ECO:0000256" key="3">
    <source>
        <dbReference type="SAM" id="Phobius"/>
    </source>
</evidence>
<dbReference type="InterPro" id="IPR044926">
    <property type="entry name" value="RGS_subdomain_2"/>
</dbReference>
<reference evidence="6 7" key="1">
    <citation type="submission" date="2009-08" db="EMBL/GenBank/DDBJ databases">
        <title>The Genome Sequence of Spizellomyces punctatus strain DAOM BR117.</title>
        <authorList>
            <consortium name="The Broad Institute Genome Sequencing Platform"/>
            <person name="Russ C."/>
            <person name="Cuomo C."/>
            <person name="Shea T."/>
            <person name="Young S.K."/>
            <person name="Zeng Q."/>
            <person name="Koehrsen M."/>
            <person name="Haas B."/>
            <person name="Borodovsky M."/>
            <person name="Guigo R."/>
            <person name="Alvarado L."/>
            <person name="Berlin A."/>
            <person name="Bochicchio J."/>
            <person name="Borenstein D."/>
            <person name="Chapman S."/>
            <person name="Chen Z."/>
            <person name="Engels R."/>
            <person name="Freedman E."/>
            <person name="Gellesch M."/>
            <person name="Goldberg J."/>
            <person name="Griggs A."/>
            <person name="Gujja S."/>
            <person name="Heiman D."/>
            <person name="Hepburn T."/>
            <person name="Howarth C."/>
            <person name="Jen D."/>
            <person name="Larson L."/>
            <person name="Lewis B."/>
            <person name="Mehta T."/>
            <person name="Park D."/>
            <person name="Pearson M."/>
            <person name="Roberts A."/>
            <person name="Saif S."/>
            <person name="Shenoy N."/>
            <person name="Sisk P."/>
            <person name="Stolte C."/>
            <person name="Sykes S."/>
            <person name="Thomson T."/>
            <person name="Walk T."/>
            <person name="White J."/>
            <person name="Yandava C."/>
            <person name="Burger G."/>
            <person name="Gray M.W."/>
            <person name="Holland P.W.H."/>
            <person name="King N."/>
            <person name="Lang F.B.F."/>
            <person name="Roger A.J."/>
            <person name="Ruiz-Trillo I."/>
            <person name="Lander E."/>
            <person name="Nusbaum C."/>
        </authorList>
    </citation>
    <scope>NUCLEOTIDE SEQUENCE [LARGE SCALE GENOMIC DNA]</scope>
    <source>
        <strain evidence="6 7">DAOM BR117</strain>
    </source>
</reference>
<feature type="compositionally biased region" description="Acidic residues" evidence="2">
    <location>
        <begin position="1126"/>
        <end position="1136"/>
    </location>
</feature>
<dbReference type="eggNOG" id="KOG2101">
    <property type="taxonomic scope" value="Eukaryota"/>
</dbReference>
<dbReference type="SMART" id="SM00312">
    <property type="entry name" value="PX"/>
    <property type="match status" value="1"/>
</dbReference>
<dbReference type="InterPro" id="IPR036305">
    <property type="entry name" value="RGS_sf"/>
</dbReference>
<evidence type="ECO:0000256" key="1">
    <source>
        <dbReference type="ARBA" id="ARBA00010883"/>
    </source>
</evidence>
<dbReference type="InterPro" id="IPR003114">
    <property type="entry name" value="Phox_assoc"/>
</dbReference>
<dbReference type="Pfam" id="PF00615">
    <property type="entry name" value="RGS"/>
    <property type="match status" value="1"/>
</dbReference>
<feature type="compositionally biased region" description="Polar residues" evidence="2">
    <location>
        <begin position="778"/>
        <end position="801"/>
    </location>
</feature>
<dbReference type="SUPFAM" id="SSF48097">
    <property type="entry name" value="Regulator of G-protein signaling, RGS"/>
    <property type="match status" value="1"/>
</dbReference>
<feature type="domain" description="PX" evidence="5">
    <location>
        <begin position="919"/>
        <end position="1033"/>
    </location>
</feature>
<dbReference type="Pfam" id="PF02194">
    <property type="entry name" value="PXA"/>
    <property type="match status" value="1"/>
</dbReference>
<dbReference type="SMART" id="SM00315">
    <property type="entry name" value="RGS"/>
    <property type="match status" value="1"/>
</dbReference>
<dbReference type="CDD" id="cd07440">
    <property type="entry name" value="RGS"/>
    <property type="match status" value="1"/>
</dbReference>
<feature type="region of interest" description="Disordered" evidence="2">
    <location>
        <begin position="139"/>
        <end position="167"/>
    </location>
</feature>
<evidence type="ECO:0008006" key="8">
    <source>
        <dbReference type="Google" id="ProtNLM"/>
    </source>
</evidence>
<feature type="compositionally biased region" description="Basic and acidic residues" evidence="2">
    <location>
        <begin position="1105"/>
        <end position="1125"/>
    </location>
</feature>
<dbReference type="SUPFAM" id="SSF64268">
    <property type="entry name" value="PX domain"/>
    <property type="match status" value="1"/>
</dbReference>
<comment type="similarity">
    <text evidence="1">Belongs to the sorting nexin family.</text>
</comment>
<evidence type="ECO:0000313" key="7">
    <source>
        <dbReference type="Proteomes" id="UP000053201"/>
    </source>
</evidence>
<dbReference type="PANTHER" id="PTHR22775">
    <property type="entry name" value="SORTING NEXIN"/>
    <property type="match status" value="1"/>
</dbReference>
<evidence type="ECO:0000259" key="4">
    <source>
        <dbReference type="PROSITE" id="PS50132"/>
    </source>
</evidence>
<evidence type="ECO:0000313" key="6">
    <source>
        <dbReference type="EMBL" id="KND01948.1"/>
    </source>
</evidence>
<dbReference type="OrthoDB" id="120967at2759"/>
<evidence type="ECO:0000256" key="2">
    <source>
        <dbReference type="SAM" id="MobiDB-lite"/>
    </source>
</evidence>
<dbReference type="Pfam" id="PF00787">
    <property type="entry name" value="PX"/>
    <property type="match status" value="1"/>
</dbReference>
<dbReference type="RefSeq" id="XP_016609987.1">
    <property type="nucleotide sequence ID" value="XM_016750744.1"/>
</dbReference>
<keyword evidence="3" id="KW-0812">Transmembrane</keyword>
<dbReference type="Gene3D" id="3.30.1520.10">
    <property type="entry name" value="Phox-like domain"/>
    <property type="match status" value="1"/>
</dbReference>
<dbReference type="CDD" id="cd06093">
    <property type="entry name" value="PX_domain"/>
    <property type="match status" value="1"/>
</dbReference>
<dbReference type="InterPro" id="IPR016137">
    <property type="entry name" value="RGS"/>
</dbReference>
<feature type="domain" description="RGS" evidence="4">
    <location>
        <begin position="565"/>
        <end position="632"/>
    </location>
</feature>
<proteinExistence type="inferred from homology"/>
<feature type="transmembrane region" description="Helical" evidence="3">
    <location>
        <begin position="22"/>
        <end position="44"/>
    </location>
</feature>
<dbReference type="InterPro" id="IPR036871">
    <property type="entry name" value="PX_dom_sf"/>
</dbReference>
<name>A0A0L0HLL3_SPIPD</name>
<dbReference type="PANTHER" id="PTHR22775:SF3">
    <property type="entry name" value="SORTING NEXIN-13"/>
    <property type="match status" value="1"/>
</dbReference>
<dbReference type="PROSITE" id="PS50195">
    <property type="entry name" value="PX"/>
    <property type="match status" value="1"/>
</dbReference>
<dbReference type="Gene3D" id="1.10.167.10">
    <property type="entry name" value="Regulator of G-protein Signalling 4, domain 2"/>
    <property type="match status" value="1"/>
</dbReference>
<sequence length="1323" mass="147506">MGLDGLQFLALGLLLYPHLPQVLPFLAFIGLLSVAAFGVGYLLFGAAQPPQQPCKIPFVPPEAGTRLSYTHHTLRTGNGEEELRGQASWEAGLTVDPGNQLPRTFEDSIALTLRETIRAQFTKPLSSIFERRPSSKNLQGRAFNLQRTERDSATGQEESAASDHSHELSISQSIEQSIVETVIDPNVQRLSSTFAAWYQNQRQLHIDSRIYAQTLSIVHEHIRQYKKARRDVLREHAVARSSKRLSTSLKSPPVLGDDSHQRHLDEFIEQDGWDDGAQQDIGGNSSLRHHTEELNSLIVERLKASGELHPAASKGPKEEMAWLRSLVQKLWEEVDSMQSLGRPKGTNWAKSESKGAFRTPSRLMKILLREWVVCRVLQPALDLVCHPEWINRQIYQKARRSLLAHKAIKSCRSTLESHFSDFPPAFMQPAISKRSNRFSLSQKWRYLEALGPYAKKARSTIDAQAVRFQITAEIRRMVEAGKNSTESSESLRRYIKALKILREKLDKRIAILTGMHGARASDSSRKKSDPAIASSTGTGDVAALTLRMLLDEYMELDEANAGLCGLWYFIDYLEKQHEGGIAKVRFWLAAEGYRKLVGRLCNNGTGNEGEIVGVNERLRKEATKIYNTFLAPSGGDAPLVDLGNDIVTGAIREFIATDSTSDVDSGDHRCVLIAQEGIFKILELDFKEFVHSESYFRWRSEVEKSKLTDLGHGIPSNSFDPHMPYRSGPHVWDFADVSGDIKKGTVILLLDRELEAAAHRLNGSPSPEGEHQRGRSPSKGNTGKMESQSDVSVDLTMTLSDSDVMPDGTHASTEKQEPADEEPDIHAPGELLFNTTKVQELQESLDSVLAQLNCLNLLAERALSVSSTSNEIASGRAFILDQTREILRQEIGDLTKAKAKFESKEQKDAIVPGQCIVKIEAAVDDVVAKSMEEPGKRVTFYLVQVSRDLESGWTVRRRYSDFDALHRKLSKVFPAVNEYDLPGKVLGFLKGRHELKQARMKSLERYLQRLVDNPEIARSDELRAFLSSSNDSFRHTLSPAAFGGNKEEGSTLQRTSHRLAKFIAPSSRTASSSLLIASKNIRTFSQSTGDLRLQDDSFMQSTKGIERIGQEGRNRSATDVGKDLDYDHDESEDDELDKSWEYSTEEGRNVGQGTNDIPAHVSLLGEPLCFLLMEIYEFREQNPWLRRSAAAMLIRQSLGGRDSLDSQLSAMLRNTSSDESIIGWLSAFRKRLRSAGESGQAPVFQELFEKVSPQAEEDAGATRAEAKEKLISAWPAAFTRVLGAEASVQGTSRLFDLLQNATLNKHLAYSLLDGLITTILGDT</sequence>
<feature type="region of interest" description="Disordered" evidence="2">
    <location>
        <begin position="760"/>
        <end position="827"/>
    </location>
</feature>
<evidence type="ECO:0000259" key="5">
    <source>
        <dbReference type="PROSITE" id="PS50195"/>
    </source>
</evidence>
<dbReference type="PROSITE" id="PS50132">
    <property type="entry name" value="RGS"/>
    <property type="match status" value="1"/>
</dbReference>
<dbReference type="GeneID" id="27686039"/>
<organism evidence="6 7">
    <name type="scientific">Spizellomyces punctatus (strain DAOM BR117)</name>
    <dbReference type="NCBI Taxonomy" id="645134"/>
    <lineage>
        <taxon>Eukaryota</taxon>
        <taxon>Fungi</taxon>
        <taxon>Fungi incertae sedis</taxon>
        <taxon>Chytridiomycota</taxon>
        <taxon>Chytridiomycota incertae sedis</taxon>
        <taxon>Chytridiomycetes</taxon>
        <taxon>Spizellomycetales</taxon>
        <taxon>Spizellomycetaceae</taxon>
        <taxon>Spizellomyces</taxon>
    </lineage>
</organism>
<protein>
    <recommendedName>
        <fullName evidence="8">PX domain-containing protein</fullName>
    </recommendedName>
</protein>
<keyword evidence="7" id="KW-1185">Reference proteome</keyword>
<gene>
    <name evidence="6" type="ORF">SPPG_02455</name>
</gene>
<dbReference type="Proteomes" id="UP000053201">
    <property type="component" value="Unassembled WGS sequence"/>
</dbReference>
<dbReference type="GO" id="GO:0035091">
    <property type="term" value="F:phosphatidylinositol binding"/>
    <property type="evidence" value="ECO:0007669"/>
    <property type="project" value="InterPro"/>
</dbReference>
<keyword evidence="3" id="KW-0472">Membrane</keyword>
<dbReference type="InterPro" id="IPR001683">
    <property type="entry name" value="PX_dom"/>
</dbReference>
<dbReference type="EMBL" id="KQ257453">
    <property type="protein sequence ID" value="KND01948.1"/>
    <property type="molecule type" value="Genomic_DNA"/>
</dbReference>
<dbReference type="STRING" id="645134.A0A0L0HLL3"/>
<feature type="region of interest" description="Disordered" evidence="2">
    <location>
        <begin position="1105"/>
        <end position="1138"/>
    </location>
</feature>
<dbReference type="VEuPathDB" id="FungiDB:SPPG_02455"/>
<dbReference type="InterPro" id="IPR013937">
    <property type="entry name" value="Sorting_nexin_C"/>
</dbReference>
<keyword evidence="3" id="KW-1133">Transmembrane helix</keyword>